<keyword evidence="2" id="KW-1185">Reference proteome</keyword>
<dbReference type="Proteomes" id="UP000092445">
    <property type="component" value="Unassembled WGS sequence"/>
</dbReference>
<evidence type="ECO:0000313" key="2">
    <source>
        <dbReference type="Proteomes" id="UP000092445"/>
    </source>
</evidence>
<name>A0A1A9ZDB8_GLOPL</name>
<reference evidence="2" key="1">
    <citation type="submission" date="2014-03" db="EMBL/GenBank/DDBJ databases">
        <authorList>
            <person name="Aksoy S."/>
            <person name="Warren W."/>
            <person name="Wilson R.K."/>
        </authorList>
    </citation>
    <scope>NUCLEOTIDE SEQUENCE [LARGE SCALE GENOMIC DNA]</scope>
    <source>
        <strain evidence="2">IAEA</strain>
    </source>
</reference>
<sequence>MVSTTAPSIKKDQQISTALPLSFKPLKVWYIVPLREAHVLKSLQKLYSFLQICVLSSELERSFACNIAQASESPISSKCQSSNICRIVIILTIKGGEVNGRIKPNVPIFPNFLLIRDNDVFVRAGNNVFQVSSKKQISEINVFQRRCQLMGSRILAKPSGNFEINHYGNVVRFQLKKYGMYGKDNERNYDVWGWQEFN</sequence>
<dbReference type="EnsemblMetazoa" id="GPAI011260-RA">
    <property type="protein sequence ID" value="GPAI011260-PA"/>
    <property type="gene ID" value="GPAI011260"/>
</dbReference>
<evidence type="ECO:0000313" key="1">
    <source>
        <dbReference type="EnsemblMetazoa" id="GPAI011260-PA"/>
    </source>
</evidence>
<reference evidence="1" key="2">
    <citation type="submission" date="2020-05" db="UniProtKB">
        <authorList>
            <consortium name="EnsemblMetazoa"/>
        </authorList>
    </citation>
    <scope>IDENTIFICATION</scope>
    <source>
        <strain evidence="1">IAEA</strain>
    </source>
</reference>
<protein>
    <submittedName>
        <fullName evidence="1">Uncharacterized protein</fullName>
    </submittedName>
</protein>
<proteinExistence type="predicted"/>
<dbReference type="AlphaFoldDB" id="A0A1A9ZDB8"/>
<organism evidence="1 2">
    <name type="scientific">Glossina pallidipes</name>
    <name type="common">Tsetse fly</name>
    <dbReference type="NCBI Taxonomy" id="7398"/>
    <lineage>
        <taxon>Eukaryota</taxon>
        <taxon>Metazoa</taxon>
        <taxon>Ecdysozoa</taxon>
        <taxon>Arthropoda</taxon>
        <taxon>Hexapoda</taxon>
        <taxon>Insecta</taxon>
        <taxon>Pterygota</taxon>
        <taxon>Neoptera</taxon>
        <taxon>Endopterygota</taxon>
        <taxon>Diptera</taxon>
        <taxon>Brachycera</taxon>
        <taxon>Muscomorpha</taxon>
        <taxon>Hippoboscoidea</taxon>
        <taxon>Glossinidae</taxon>
        <taxon>Glossina</taxon>
    </lineage>
</organism>
<dbReference type="VEuPathDB" id="VectorBase:GPAI011260"/>
<accession>A0A1A9ZDB8</accession>